<dbReference type="InterPro" id="IPR013114">
    <property type="entry name" value="FabA_FabZ"/>
</dbReference>
<dbReference type="Gene3D" id="3.10.129.10">
    <property type="entry name" value="Hotdog Thioesterase"/>
    <property type="match status" value="2"/>
</dbReference>
<accession>A6DJW0</accession>
<organism evidence="2 3">
    <name type="scientific">Lentisphaera araneosa HTCC2155</name>
    <dbReference type="NCBI Taxonomy" id="313628"/>
    <lineage>
        <taxon>Bacteria</taxon>
        <taxon>Pseudomonadati</taxon>
        <taxon>Lentisphaerota</taxon>
        <taxon>Lentisphaeria</taxon>
        <taxon>Lentisphaerales</taxon>
        <taxon>Lentisphaeraceae</taxon>
        <taxon>Lentisphaera</taxon>
    </lineage>
</organism>
<name>A6DJW0_9BACT</name>
<dbReference type="eggNOG" id="COG0764">
    <property type="taxonomic scope" value="Bacteria"/>
</dbReference>
<proteinExistence type="predicted"/>
<keyword evidence="3" id="KW-1185">Reference proteome</keyword>
<evidence type="ECO:0000313" key="3">
    <source>
        <dbReference type="Proteomes" id="UP000004947"/>
    </source>
</evidence>
<dbReference type="OrthoDB" id="9772788at2"/>
<dbReference type="Proteomes" id="UP000004947">
    <property type="component" value="Unassembled WGS sequence"/>
</dbReference>
<dbReference type="AlphaFoldDB" id="A6DJW0"/>
<dbReference type="PANTHER" id="PTHR30272:SF1">
    <property type="entry name" value="3-HYDROXYACYL-[ACYL-CARRIER-PROTEIN] DEHYDRATASE"/>
    <property type="match status" value="1"/>
</dbReference>
<dbReference type="STRING" id="313628.LNTAR_12546"/>
<evidence type="ECO:0000313" key="2">
    <source>
        <dbReference type="EMBL" id="EDM28184.1"/>
    </source>
</evidence>
<dbReference type="PANTHER" id="PTHR30272">
    <property type="entry name" value="3-HYDROXYACYL-[ACYL-CARRIER-PROTEIN] DEHYDRATASE"/>
    <property type="match status" value="1"/>
</dbReference>
<dbReference type="CDD" id="cd01288">
    <property type="entry name" value="FabZ"/>
    <property type="match status" value="2"/>
</dbReference>
<dbReference type="RefSeq" id="WP_007278176.1">
    <property type="nucleotide sequence ID" value="NZ_ABCK01000006.1"/>
</dbReference>
<reference evidence="2 3" key="1">
    <citation type="journal article" date="2010" name="J. Bacteriol.">
        <title>Genome sequence of Lentisphaera araneosa HTCC2155T, the type species of the order Lentisphaerales in the phylum Lentisphaerae.</title>
        <authorList>
            <person name="Thrash J.C."/>
            <person name="Cho J.C."/>
            <person name="Vergin K.L."/>
            <person name="Morris R.M."/>
            <person name="Giovannoni S.J."/>
        </authorList>
    </citation>
    <scope>NUCLEOTIDE SEQUENCE [LARGE SCALE GENOMIC DNA]</scope>
    <source>
        <strain evidence="2 3">HTCC2155</strain>
    </source>
</reference>
<sequence>MSKIISYPELFDLIPQRFPALLVDRIEVGEETGKYRALKNVTVNEHYFVGHFPNNPIMPGVLQLAAVSQVASAAFKLEGGKGTPWVRKINKMRFKNPVLPGDQLIIELSISEVSEKSAELSATAKNGHGKVCSIVTLTLGTLECTPFEPTTLIPEPLPEFAEYKEKVMDTNAISASIPHRFPFQFIDNVIHMEDMHIVGEKLVSINEPYSQNYIPPSPVLPISVLTETCAQLGCVYMLAQPENKNKIGLFVSIEDAEFFRPAVPGDLLTIDFKLDFLKSRLGRGICKVYCGSEPLAELAMAFALVEKEA</sequence>
<protein>
    <submittedName>
        <fullName evidence="2">Beta-hydroxyacyl-(Acyl-carrier-protein) dehydratase FabZ</fullName>
    </submittedName>
</protein>
<dbReference type="EMBL" id="ABCK01000006">
    <property type="protein sequence ID" value="EDM28184.1"/>
    <property type="molecule type" value="Genomic_DNA"/>
</dbReference>
<evidence type="ECO:0000256" key="1">
    <source>
        <dbReference type="ARBA" id="ARBA00023239"/>
    </source>
</evidence>
<dbReference type="Pfam" id="PF07977">
    <property type="entry name" value="FabA"/>
    <property type="match status" value="2"/>
</dbReference>
<gene>
    <name evidence="2" type="ORF">LNTAR_12546</name>
</gene>
<dbReference type="GO" id="GO:0016829">
    <property type="term" value="F:lyase activity"/>
    <property type="evidence" value="ECO:0007669"/>
    <property type="project" value="UniProtKB-KW"/>
</dbReference>
<comment type="caution">
    <text evidence="2">The sequence shown here is derived from an EMBL/GenBank/DDBJ whole genome shotgun (WGS) entry which is preliminary data.</text>
</comment>
<dbReference type="InterPro" id="IPR029069">
    <property type="entry name" value="HotDog_dom_sf"/>
</dbReference>
<keyword evidence="1" id="KW-0456">Lyase</keyword>
<dbReference type="SUPFAM" id="SSF54637">
    <property type="entry name" value="Thioesterase/thiol ester dehydrase-isomerase"/>
    <property type="match status" value="2"/>
</dbReference>